<dbReference type="PROSITE" id="PS50929">
    <property type="entry name" value="ABC_TM1F"/>
    <property type="match status" value="1"/>
</dbReference>
<feature type="transmembrane region" description="Helical" evidence="7">
    <location>
        <begin position="239"/>
        <end position="263"/>
    </location>
</feature>
<dbReference type="PROSITE" id="PS50893">
    <property type="entry name" value="ABC_TRANSPORTER_2"/>
    <property type="match status" value="1"/>
</dbReference>
<evidence type="ECO:0000256" key="5">
    <source>
        <dbReference type="ARBA" id="ARBA00022989"/>
    </source>
</evidence>
<dbReference type="SUPFAM" id="SSF90123">
    <property type="entry name" value="ABC transporter transmembrane region"/>
    <property type="match status" value="1"/>
</dbReference>
<reference evidence="10 11" key="1">
    <citation type="submission" date="2023-10" db="EMBL/GenBank/DDBJ databases">
        <title>Development of a sustainable strategy for remediation of hydrocarbon-contaminated territories based on the waste exchange concept.</title>
        <authorList>
            <person name="Krivoruchko A."/>
        </authorList>
    </citation>
    <scope>NUCLEOTIDE SEQUENCE [LARGE SCALE GENOMIC DNA]</scope>
    <source>
        <strain evidence="10 11">IEGM 1327</strain>
    </source>
</reference>
<dbReference type="PROSITE" id="PS00211">
    <property type="entry name" value="ABC_TRANSPORTER_1"/>
    <property type="match status" value="1"/>
</dbReference>
<feature type="transmembrane region" description="Helical" evidence="7">
    <location>
        <begin position="127"/>
        <end position="148"/>
    </location>
</feature>
<evidence type="ECO:0000313" key="10">
    <source>
        <dbReference type="EMBL" id="MDV6304437.1"/>
    </source>
</evidence>
<dbReference type="InterPro" id="IPR011527">
    <property type="entry name" value="ABC1_TM_dom"/>
</dbReference>
<feature type="transmembrane region" description="Helical" evidence="7">
    <location>
        <begin position="154"/>
        <end position="170"/>
    </location>
</feature>
<evidence type="ECO:0000256" key="1">
    <source>
        <dbReference type="ARBA" id="ARBA00004651"/>
    </source>
</evidence>
<feature type="domain" description="ABC transporter" evidence="8">
    <location>
        <begin position="330"/>
        <end position="568"/>
    </location>
</feature>
<dbReference type="InterPro" id="IPR017871">
    <property type="entry name" value="ABC_transporter-like_CS"/>
</dbReference>
<dbReference type="SUPFAM" id="SSF52540">
    <property type="entry name" value="P-loop containing nucleoside triphosphate hydrolases"/>
    <property type="match status" value="1"/>
</dbReference>
<keyword evidence="11" id="KW-1185">Reference proteome</keyword>
<dbReference type="InterPro" id="IPR003439">
    <property type="entry name" value="ABC_transporter-like_ATP-bd"/>
</dbReference>
<comment type="caution">
    <text evidence="10">The sequence shown here is derived from an EMBL/GenBank/DDBJ whole genome shotgun (WGS) entry which is preliminary data.</text>
</comment>
<evidence type="ECO:0000259" key="8">
    <source>
        <dbReference type="PROSITE" id="PS50893"/>
    </source>
</evidence>
<dbReference type="Gene3D" id="1.20.1560.10">
    <property type="entry name" value="ABC transporter type 1, transmembrane domain"/>
    <property type="match status" value="1"/>
</dbReference>
<evidence type="ECO:0000259" key="9">
    <source>
        <dbReference type="PROSITE" id="PS50929"/>
    </source>
</evidence>
<evidence type="ECO:0000313" key="11">
    <source>
        <dbReference type="Proteomes" id="UP001186104"/>
    </source>
</evidence>
<keyword evidence="3" id="KW-0547">Nucleotide-binding</keyword>
<keyword evidence="4 10" id="KW-0067">ATP-binding</keyword>
<dbReference type="PANTHER" id="PTHR43394">
    <property type="entry name" value="ATP-DEPENDENT PERMEASE MDL1, MITOCHONDRIAL"/>
    <property type="match status" value="1"/>
</dbReference>
<dbReference type="Pfam" id="PF00005">
    <property type="entry name" value="ABC_tran"/>
    <property type="match status" value="1"/>
</dbReference>
<dbReference type="SMART" id="SM00382">
    <property type="entry name" value="AAA"/>
    <property type="match status" value="1"/>
</dbReference>
<evidence type="ECO:0000256" key="7">
    <source>
        <dbReference type="SAM" id="Phobius"/>
    </source>
</evidence>
<accession>A0ABU4D411</accession>
<dbReference type="InterPro" id="IPR036640">
    <property type="entry name" value="ABC1_TM_sf"/>
</dbReference>
<feature type="transmembrane region" description="Helical" evidence="7">
    <location>
        <begin position="51"/>
        <end position="73"/>
    </location>
</feature>
<keyword evidence="2 7" id="KW-0812">Transmembrane</keyword>
<evidence type="ECO:0000256" key="3">
    <source>
        <dbReference type="ARBA" id="ARBA00022741"/>
    </source>
</evidence>
<protein>
    <submittedName>
        <fullName evidence="10">ABC transporter ATP-binding protein</fullName>
    </submittedName>
</protein>
<keyword evidence="6 7" id="KW-0472">Membrane</keyword>
<dbReference type="InterPro" id="IPR039421">
    <property type="entry name" value="Type_1_exporter"/>
</dbReference>
<dbReference type="Gene3D" id="3.40.50.300">
    <property type="entry name" value="P-loop containing nucleotide triphosphate hydrolases"/>
    <property type="match status" value="1"/>
</dbReference>
<sequence>MSTVFESDRRGASFAFVLQILSAALAVLVVFASKLALDALLAPETGSGLRLIAPLVLLSVCTAGVSSIAAIQVQQQRVLGERVSQRLWSDLQSVTTTVELELYESPQFLGTLERIQQNALTRPLQTVTAMSSLFGGVIGAGSMCIALATINPLLVALILMSGIPSLYFAARSSRTEFQFATGANVIDRRRSYIRMLMGMKPNAAELRSFETTDFLSARQTALNTDYFVRLKNAARSRQFDAVATAIINSVALALALGYVFLLVSDGDLSVSSAAAAAVGSRLLASQFSTAFSSVGTLAEAVPFLKDHQEFVRQYSRAIPLTVRQDAPPAVRLENIAFKYPESNTTALQDIDLAIRPGEVIALVGSNGSGKTTLAKVLAGLYSPLSGRYLWNGEALGDTQIVTASVACLFQDFVEYHLSVVENVALSDFGDDDLDERVHSVLSKAGATEFAAKLPDGLDTLLGNIFEPGSDLSGGQWQRIAIARTLYRDAPMVILDEPSASLDPRAEYALFQQMRETLFGKTAVLITHRISSARLADTIYVMHEGRIAESGTHEDLMAQAGEYSKLFRLQSSTFD</sequence>
<dbReference type="RefSeq" id="WP_317533617.1">
    <property type="nucleotide sequence ID" value="NZ_JAWLKF010000010.1"/>
</dbReference>
<feature type="domain" description="ABC transmembrane type-1" evidence="9">
    <location>
        <begin position="14"/>
        <end position="299"/>
    </location>
</feature>
<feature type="transmembrane region" description="Helical" evidence="7">
    <location>
        <begin position="12"/>
        <end position="31"/>
    </location>
</feature>
<gene>
    <name evidence="10" type="ORF">R3P93_17900</name>
</gene>
<dbReference type="Proteomes" id="UP001186104">
    <property type="component" value="Unassembled WGS sequence"/>
</dbReference>
<name>A0ABU4D411_9NOCA</name>
<dbReference type="InterPro" id="IPR027417">
    <property type="entry name" value="P-loop_NTPase"/>
</dbReference>
<comment type="subcellular location">
    <subcellularLocation>
        <location evidence="1">Cell membrane</location>
        <topology evidence="1">Multi-pass membrane protein</topology>
    </subcellularLocation>
</comment>
<evidence type="ECO:0000256" key="2">
    <source>
        <dbReference type="ARBA" id="ARBA00022692"/>
    </source>
</evidence>
<organism evidence="10 11">
    <name type="scientific">Rhodococcus cerastii</name>
    <dbReference type="NCBI Taxonomy" id="908616"/>
    <lineage>
        <taxon>Bacteria</taxon>
        <taxon>Bacillati</taxon>
        <taxon>Actinomycetota</taxon>
        <taxon>Actinomycetes</taxon>
        <taxon>Mycobacteriales</taxon>
        <taxon>Nocardiaceae</taxon>
        <taxon>Rhodococcus</taxon>
    </lineage>
</organism>
<dbReference type="InterPro" id="IPR003593">
    <property type="entry name" value="AAA+_ATPase"/>
</dbReference>
<dbReference type="GO" id="GO:0005524">
    <property type="term" value="F:ATP binding"/>
    <property type="evidence" value="ECO:0007669"/>
    <property type="project" value="UniProtKB-KW"/>
</dbReference>
<dbReference type="EMBL" id="JAWLKF010000010">
    <property type="protein sequence ID" value="MDV6304437.1"/>
    <property type="molecule type" value="Genomic_DNA"/>
</dbReference>
<proteinExistence type="predicted"/>
<evidence type="ECO:0000256" key="4">
    <source>
        <dbReference type="ARBA" id="ARBA00022840"/>
    </source>
</evidence>
<keyword evidence="5 7" id="KW-1133">Transmembrane helix</keyword>
<dbReference type="PANTHER" id="PTHR43394:SF1">
    <property type="entry name" value="ATP-BINDING CASSETTE SUB-FAMILY B MEMBER 10, MITOCHONDRIAL"/>
    <property type="match status" value="1"/>
</dbReference>
<evidence type="ECO:0000256" key="6">
    <source>
        <dbReference type="ARBA" id="ARBA00023136"/>
    </source>
</evidence>